<reference evidence="1" key="1">
    <citation type="submission" date="2014-09" db="EMBL/GenBank/DDBJ databases">
        <authorList>
            <person name="Magalhaes I.L.F."/>
            <person name="Oliveira U."/>
            <person name="Santos F.R."/>
            <person name="Vidigal T.H.D.A."/>
            <person name="Brescovit A.D."/>
            <person name="Santos A.J."/>
        </authorList>
    </citation>
    <scope>NUCLEOTIDE SEQUENCE</scope>
    <source>
        <tissue evidence="1">Shoot tissue taken approximately 20 cm above the soil surface</tissue>
    </source>
</reference>
<dbReference type="EMBL" id="GBRH01223771">
    <property type="protein sequence ID" value="JAD74124.1"/>
    <property type="molecule type" value="Transcribed_RNA"/>
</dbReference>
<organism evidence="1">
    <name type="scientific">Arundo donax</name>
    <name type="common">Giant reed</name>
    <name type="synonym">Donax arundinaceus</name>
    <dbReference type="NCBI Taxonomy" id="35708"/>
    <lineage>
        <taxon>Eukaryota</taxon>
        <taxon>Viridiplantae</taxon>
        <taxon>Streptophyta</taxon>
        <taxon>Embryophyta</taxon>
        <taxon>Tracheophyta</taxon>
        <taxon>Spermatophyta</taxon>
        <taxon>Magnoliopsida</taxon>
        <taxon>Liliopsida</taxon>
        <taxon>Poales</taxon>
        <taxon>Poaceae</taxon>
        <taxon>PACMAD clade</taxon>
        <taxon>Arundinoideae</taxon>
        <taxon>Arundineae</taxon>
        <taxon>Arundo</taxon>
    </lineage>
</organism>
<accession>A0A0A9CCX1</accession>
<dbReference type="AlphaFoldDB" id="A0A0A9CCX1"/>
<proteinExistence type="predicted"/>
<reference evidence="1" key="2">
    <citation type="journal article" date="2015" name="Data Brief">
        <title>Shoot transcriptome of the giant reed, Arundo donax.</title>
        <authorList>
            <person name="Barrero R.A."/>
            <person name="Guerrero F.D."/>
            <person name="Moolhuijzen P."/>
            <person name="Goolsby J.A."/>
            <person name="Tidwell J."/>
            <person name="Bellgard S.E."/>
            <person name="Bellgard M.I."/>
        </authorList>
    </citation>
    <scope>NUCLEOTIDE SEQUENCE</scope>
    <source>
        <tissue evidence="1">Shoot tissue taken approximately 20 cm above the soil surface</tissue>
    </source>
</reference>
<name>A0A0A9CCX1_ARUDO</name>
<protein>
    <submittedName>
        <fullName evidence="1">Uncharacterized protein</fullName>
    </submittedName>
</protein>
<evidence type="ECO:0000313" key="1">
    <source>
        <dbReference type="EMBL" id="JAD74124.1"/>
    </source>
</evidence>
<sequence length="45" mass="5227">MLNRTRCTTCYNSNLMLLRNNAVSNRLATAKYGYITMSKHERTSK</sequence>